<dbReference type="EMBL" id="MHFR01000042">
    <property type="protein sequence ID" value="OGW97408.1"/>
    <property type="molecule type" value="Genomic_DNA"/>
</dbReference>
<dbReference type="AlphaFoldDB" id="A0A1G1KWV6"/>
<name>A0A1G1KWV6_9BACT</name>
<comment type="caution">
    <text evidence="4">The sequence shown here is derived from an EMBL/GenBank/DDBJ whole genome shotgun (WGS) entry which is preliminary data.</text>
</comment>
<evidence type="ECO:0000256" key="2">
    <source>
        <dbReference type="ARBA" id="ARBA00023136"/>
    </source>
</evidence>
<dbReference type="GO" id="GO:0019867">
    <property type="term" value="C:outer membrane"/>
    <property type="evidence" value="ECO:0007669"/>
    <property type="project" value="InterPro"/>
</dbReference>
<dbReference type="Gene3D" id="2.40.160.50">
    <property type="entry name" value="membrane protein fhac: a member of the omp85/tpsb transporter family"/>
    <property type="match status" value="1"/>
</dbReference>
<evidence type="ECO:0000313" key="5">
    <source>
        <dbReference type="Proteomes" id="UP000178187"/>
    </source>
</evidence>
<dbReference type="Proteomes" id="UP000178187">
    <property type="component" value="Unassembled WGS sequence"/>
</dbReference>
<proteinExistence type="predicted"/>
<gene>
    <name evidence="4" type="ORF">A3G33_09460</name>
</gene>
<evidence type="ECO:0000259" key="3">
    <source>
        <dbReference type="Pfam" id="PF01103"/>
    </source>
</evidence>
<accession>A0A1G1KWV6</accession>
<feature type="domain" description="Bacterial surface antigen (D15)" evidence="3">
    <location>
        <begin position="191"/>
        <end position="419"/>
    </location>
</feature>
<evidence type="ECO:0000313" key="4">
    <source>
        <dbReference type="EMBL" id="OGW97408.1"/>
    </source>
</evidence>
<protein>
    <recommendedName>
        <fullName evidence="3">Bacterial surface antigen (D15) domain-containing protein</fullName>
    </recommendedName>
</protein>
<reference evidence="4 5" key="1">
    <citation type="journal article" date="2016" name="Nat. Commun.">
        <title>Thousands of microbial genomes shed light on interconnected biogeochemical processes in an aquifer system.</title>
        <authorList>
            <person name="Anantharaman K."/>
            <person name="Brown C.T."/>
            <person name="Hug L.A."/>
            <person name="Sharon I."/>
            <person name="Castelle C.J."/>
            <person name="Probst A.J."/>
            <person name="Thomas B.C."/>
            <person name="Singh A."/>
            <person name="Wilkins M.J."/>
            <person name="Karaoz U."/>
            <person name="Brodie E.L."/>
            <person name="Williams K.H."/>
            <person name="Hubbard S.S."/>
            <person name="Banfield J.F."/>
        </authorList>
    </citation>
    <scope>NUCLEOTIDE SEQUENCE [LARGE SCALE GENOMIC DNA]</scope>
</reference>
<dbReference type="Pfam" id="PF01103">
    <property type="entry name" value="Omp85"/>
    <property type="match status" value="1"/>
</dbReference>
<dbReference type="InterPro" id="IPR000184">
    <property type="entry name" value="Bac_surfAg_D15"/>
</dbReference>
<sequence length="451" mass="51435">MGRLRRFLRICVTMGVIALIVFPAISFAEVSYDKYTPTWKYPKAFQPGEANRQNRQQFMLRILEQPIRPFGYGIGETAEWVERHHIDKKTIWFFDELSERGIHPKMRISQSKGTGPALELELDKLFKFTNEYFSLKTFEGAGVIPNDSGLSYDFGGSYRLNLPPEIPTYQETVIYYDRKTSQNFFGIGQNTSLGDWSTYAPEELKLNTLMGVKPTEQIEGKMGFVFQHMNIGNGRRERVGKIKEHFMNADIPGISGGDLIGLETSVAHDTRDHQDDPKKGGIQKLQFGYFHDVDSNDFQYLQFQGSLAHFFSLGSDRRVLALRFHLEKDQDVGNGNIPFYNLPRLGGVTSGQESELLRSYRHNRFIEKGLMLADLEYRYSIWEYGDCGADAFLLTDVGEVFKEFSGFGFEELKGSYGGGMNIKFRRKTVLTIVWAAGNEGSRLSMQTKASF</sequence>
<comment type="subcellular location">
    <subcellularLocation>
        <location evidence="1">Membrane</location>
    </subcellularLocation>
</comment>
<evidence type="ECO:0000256" key="1">
    <source>
        <dbReference type="ARBA" id="ARBA00004370"/>
    </source>
</evidence>
<organism evidence="4 5">
    <name type="scientific">Candidatus Danuiimicrobium aquiferis</name>
    <dbReference type="NCBI Taxonomy" id="1801832"/>
    <lineage>
        <taxon>Bacteria</taxon>
        <taxon>Pseudomonadati</taxon>
        <taxon>Candidatus Omnitrophota</taxon>
        <taxon>Candidatus Danuiimicrobium</taxon>
    </lineage>
</organism>
<keyword evidence="2" id="KW-0472">Membrane</keyword>